<dbReference type="RefSeq" id="WP_120623222.1">
    <property type="nucleotide sequence ID" value="NZ_RAWG01000001.1"/>
</dbReference>
<dbReference type="InterPro" id="IPR036388">
    <property type="entry name" value="WH-like_DNA-bd_sf"/>
</dbReference>
<evidence type="ECO:0000313" key="2">
    <source>
        <dbReference type="Proteomes" id="UP000273405"/>
    </source>
</evidence>
<dbReference type="PROSITE" id="PS51197">
    <property type="entry name" value="HTH_RRF2_2"/>
    <property type="match status" value="1"/>
</dbReference>
<gene>
    <name evidence="1" type="ORF">D7X12_00110</name>
</gene>
<name>A0A3A8P7H7_9BACT</name>
<keyword evidence="2" id="KW-1185">Reference proteome</keyword>
<dbReference type="InterPro" id="IPR036390">
    <property type="entry name" value="WH_DNA-bd_sf"/>
</dbReference>
<accession>A0A3A8P7H7</accession>
<dbReference type="PANTHER" id="PTHR33221:SF15">
    <property type="entry name" value="HTH-TYPE TRANSCRIPTIONAL REGULATOR YWGB-RELATED"/>
    <property type="match status" value="1"/>
</dbReference>
<dbReference type="EMBL" id="RAWG01000001">
    <property type="protein sequence ID" value="RKH48382.1"/>
    <property type="molecule type" value="Genomic_DNA"/>
</dbReference>
<dbReference type="GO" id="GO:0003700">
    <property type="term" value="F:DNA-binding transcription factor activity"/>
    <property type="evidence" value="ECO:0007669"/>
    <property type="project" value="TreeGrafter"/>
</dbReference>
<dbReference type="Pfam" id="PF02082">
    <property type="entry name" value="Rrf2"/>
    <property type="match status" value="1"/>
</dbReference>
<sequence>MRRDSRLSVALHVLLHMEELGPVVTSEAIGRLMKANPVVVRRTMGGLRDAGIMCSAKGHGGGWSLARKLDSVTLADVYEALGMPALFSIGPRHESPGCLVEQAVNGALGKVLGEAEALLMKQLRSTSVADLARSVQRGAARSAKKGTATHV</sequence>
<reference evidence="2" key="1">
    <citation type="submission" date="2018-09" db="EMBL/GenBank/DDBJ databases">
        <authorList>
            <person name="Livingstone P.G."/>
            <person name="Whitworth D.E."/>
        </authorList>
    </citation>
    <scope>NUCLEOTIDE SEQUENCE [LARGE SCALE GENOMIC DNA]</scope>
    <source>
        <strain evidence="2">CA040B</strain>
    </source>
</reference>
<organism evidence="1 2">
    <name type="scientific">Corallococcus sicarius</name>
    <dbReference type="NCBI Taxonomy" id="2316726"/>
    <lineage>
        <taxon>Bacteria</taxon>
        <taxon>Pseudomonadati</taxon>
        <taxon>Myxococcota</taxon>
        <taxon>Myxococcia</taxon>
        <taxon>Myxococcales</taxon>
        <taxon>Cystobacterineae</taxon>
        <taxon>Myxococcaceae</taxon>
        <taxon>Corallococcus</taxon>
    </lineage>
</organism>
<comment type="caution">
    <text evidence="1">The sequence shown here is derived from an EMBL/GenBank/DDBJ whole genome shotgun (WGS) entry which is preliminary data.</text>
</comment>
<evidence type="ECO:0000313" key="1">
    <source>
        <dbReference type="EMBL" id="RKH48382.1"/>
    </source>
</evidence>
<dbReference type="Gene3D" id="1.10.10.10">
    <property type="entry name" value="Winged helix-like DNA-binding domain superfamily/Winged helix DNA-binding domain"/>
    <property type="match status" value="1"/>
</dbReference>
<dbReference type="GO" id="GO:0005829">
    <property type="term" value="C:cytosol"/>
    <property type="evidence" value="ECO:0007669"/>
    <property type="project" value="TreeGrafter"/>
</dbReference>
<protein>
    <submittedName>
        <fullName evidence="1">Rrf2 family transcriptional regulator</fullName>
    </submittedName>
</protein>
<proteinExistence type="predicted"/>
<dbReference type="Proteomes" id="UP000273405">
    <property type="component" value="Unassembled WGS sequence"/>
</dbReference>
<dbReference type="SUPFAM" id="SSF46785">
    <property type="entry name" value="Winged helix' DNA-binding domain"/>
    <property type="match status" value="1"/>
</dbReference>
<dbReference type="PANTHER" id="PTHR33221">
    <property type="entry name" value="WINGED HELIX-TURN-HELIX TRANSCRIPTIONAL REGULATOR, RRF2 FAMILY"/>
    <property type="match status" value="1"/>
</dbReference>
<dbReference type="InterPro" id="IPR000944">
    <property type="entry name" value="Tscrpt_reg_Rrf2"/>
</dbReference>
<dbReference type="OrthoDB" id="9800506at2"/>
<dbReference type="AlphaFoldDB" id="A0A3A8P7H7"/>